<evidence type="ECO:0008006" key="5">
    <source>
        <dbReference type="Google" id="ProtNLM"/>
    </source>
</evidence>
<dbReference type="AlphaFoldDB" id="A0A366F0Y6"/>
<proteinExistence type="predicted"/>
<evidence type="ECO:0000256" key="1">
    <source>
        <dbReference type="SAM" id="MobiDB-lite"/>
    </source>
</evidence>
<accession>A0A366F0Y6</accession>
<dbReference type="EMBL" id="QNRK01000027">
    <property type="protein sequence ID" value="RBP07399.1"/>
    <property type="molecule type" value="Genomic_DNA"/>
</dbReference>
<keyword evidence="2" id="KW-0732">Signal</keyword>
<feature type="signal peptide" evidence="2">
    <location>
        <begin position="1"/>
        <end position="20"/>
    </location>
</feature>
<feature type="compositionally biased region" description="Basic residues" evidence="1">
    <location>
        <begin position="73"/>
        <end position="85"/>
    </location>
</feature>
<feature type="chain" id="PRO_5016727070" description="PsiF repeat-containing protein" evidence="2">
    <location>
        <begin position="21"/>
        <end position="93"/>
    </location>
</feature>
<dbReference type="Proteomes" id="UP000253529">
    <property type="component" value="Unassembled WGS sequence"/>
</dbReference>
<sequence>MRAAVAFLALWACLTGPARADDDPACAKFEEPLAYNACLASRGPKANAVGKASGAPVRARADPEAEAPAMAKKPSRSQTVRRRGRVHMEFFLR</sequence>
<comment type="caution">
    <text evidence="3">The sequence shown here is derived from an EMBL/GenBank/DDBJ whole genome shotgun (WGS) entry which is preliminary data.</text>
</comment>
<reference evidence="3 4" key="1">
    <citation type="submission" date="2018-06" db="EMBL/GenBank/DDBJ databases">
        <title>Genomic Encyclopedia of Type Strains, Phase IV (KMG-IV): sequencing the most valuable type-strain genomes for metagenomic binning, comparative biology and taxonomic classification.</title>
        <authorList>
            <person name="Goeker M."/>
        </authorList>
    </citation>
    <scope>NUCLEOTIDE SEQUENCE [LARGE SCALE GENOMIC DNA]</scope>
    <source>
        <strain evidence="3 4">DSM 24875</strain>
    </source>
</reference>
<evidence type="ECO:0000313" key="4">
    <source>
        <dbReference type="Proteomes" id="UP000253529"/>
    </source>
</evidence>
<organism evidence="3 4">
    <name type="scientific">Roseiarcus fermentans</name>
    <dbReference type="NCBI Taxonomy" id="1473586"/>
    <lineage>
        <taxon>Bacteria</taxon>
        <taxon>Pseudomonadati</taxon>
        <taxon>Pseudomonadota</taxon>
        <taxon>Alphaproteobacteria</taxon>
        <taxon>Hyphomicrobiales</taxon>
        <taxon>Roseiarcaceae</taxon>
        <taxon>Roseiarcus</taxon>
    </lineage>
</organism>
<keyword evidence="4" id="KW-1185">Reference proteome</keyword>
<feature type="region of interest" description="Disordered" evidence="1">
    <location>
        <begin position="49"/>
        <end position="85"/>
    </location>
</feature>
<evidence type="ECO:0000313" key="3">
    <source>
        <dbReference type="EMBL" id="RBP07399.1"/>
    </source>
</evidence>
<dbReference type="RefSeq" id="WP_113891324.1">
    <property type="nucleotide sequence ID" value="NZ_QNRK01000027.1"/>
</dbReference>
<evidence type="ECO:0000256" key="2">
    <source>
        <dbReference type="SAM" id="SignalP"/>
    </source>
</evidence>
<name>A0A366F0Y6_9HYPH</name>
<gene>
    <name evidence="3" type="ORF">DFR50_12744</name>
</gene>
<protein>
    <recommendedName>
        <fullName evidence="5">PsiF repeat-containing protein</fullName>
    </recommendedName>
</protein>